<sequence>MSDFSRQVMVRDSNTPFCLMTYFLPDLSSTMPFSQVTRLAGCLVSQSRVTLPFSSARVSLNSLANLLDSEAVHGAHVLDPVDGVAVEAYVVEEPLHVSNHVVQLTGERGVAFLLDFHRLEVFYQLQRTHCN</sequence>
<evidence type="ECO:0000313" key="2">
    <source>
        <dbReference type="Proteomes" id="UP000518266"/>
    </source>
</evidence>
<organism evidence="1 2">
    <name type="scientific">Dissostichus mawsoni</name>
    <name type="common">Antarctic cod</name>
    <dbReference type="NCBI Taxonomy" id="36200"/>
    <lineage>
        <taxon>Eukaryota</taxon>
        <taxon>Metazoa</taxon>
        <taxon>Chordata</taxon>
        <taxon>Craniata</taxon>
        <taxon>Vertebrata</taxon>
        <taxon>Euteleostomi</taxon>
        <taxon>Actinopterygii</taxon>
        <taxon>Neopterygii</taxon>
        <taxon>Teleostei</taxon>
        <taxon>Neoteleostei</taxon>
        <taxon>Acanthomorphata</taxon>
        <taxon>Eupercaria</taxon>
        <taxon>Perciformes</taxon>
        <taxon>Notothenioidei</taxon>
        <taxon>Nototheniidae</taxon>
        <taxon>Dissostichus</taxon>
    </lineage>
</organism>
<comment type="caution">
    <text evidence="1">The sequence shown here is derived from an EMBL/GenBank/DDBJ whole genome shotgun (WGS) entry which is preliminary data.</text>
</comment>
<dbReference type="Proteomes" id="UP000518266">
    <property type="component" value="Unassembled WGS sequence"/>
</dbReference>
<reference evidence="1 2" key="1">
    <citation type="submission" date="2020-03" db="EMBL/GenBank/DDBJ databases">
        <title>Dissostichus mawsoni Genome sequencing and assembly.</title>
        <authorList>
            <person name="Park H."/>
        </authorList>
    </citation>
    <scope>NUCLEOTIDE SEQUENCE [LARGE SCALE GENOMIC DNA]</scope>
    <source>
        <strain evidence="1">DM0001</strain>
        <tissue evidence="1">Muscle</tissue>
    </source>
</reference>
<dbReference type="EMBL" id="JAAKFY010000025">
    <property type="protein sequence ID" value="KAF3834761.1"/>
    <property type="molecule type" value="Genomic_DNA"/>
</dbReference>
<proteinExistence type="predicted"/>
<gene>
    <name evidence="1" type="ORF">F7725_027319</name>
</gene>
<accession>A0A7J5XCT7</accession>
<protein>
    <submittedName>
        <fullName evidence="1">Uncharacterized protein</fullName>
    </submittedName>
</protein>
<keyword evidence="2" id="KW-1185">Reference proteome</keyword>
<evidence type="ECO:0000313" key="1">
    <source>
        <dbReference type="EMBL" id="KAF3834761.1"/>
    </source>
</evidence>
<dbReference type="AlphaFoldDB" id="A0A7J5XCT7"/>
<name>A0A7J5XCT7_DISMA</name>